<dbReference type="Proteomes" id="UP000190328">
    <property type="component" value="Unassembled WGS sequence"/>
</dbReference>
<reference evidence="2 3" key="1">
    <citation type="submission" date="2017-02" db="EMBL/GenBank/DDBJ databases">
        <authorList>
            <person name="Peterson S.W."/>
        </authorList>
    </citation>
    <scope>NUCLEOTIDE SEQUENCE [LARGE SCALE GENOMIC DNA]</scope>
    <source>
        <strain evidence="2 3">ATCC BAA-1030</strain>
    </source>
</reference>
<keyword evidence="1" id="KW-0812">Transmembrane</keyword>
<dbReference type="EMBL" id="FUXI01000005">
    <property type="protein sequence ID" value="SJZ52004.1"/>
    <property type="molecule type" value="Genomic_DNA"/>
</dbReference>
<keyword evidence="3" id="KW-1185">Reference proteome</keyword>
<dbReference type="STRING" id="263852.SAMN02745116_00601"/>
<feature type="transmembrane region" description="Helical" evidence="1">
    <location>
        <begin position="130"/>
        <end position="150"/>
    </location>
</feature>
<feature type="transmembrane region" description="Helical" evidence="1">
    <location>
        <begin position="170"/>
        <end position="187"/>
    </location>
</feature>
<organism evidence="2 3">
    <name type="scientific">Pilibacter termitis</name>
    <dbReference type="NCBI Taxonomy" id="263852"/>
    <lineage>
        <taxon>Bacteria</taxon>
        <taxon>Bacillati</taxon>
        <taxon>Bacillota</taxon>
        <taxon>Bacilli</taxon>
        <taxon>Lactobacillales</taxon>
        <taxon>Enterococcaceae</taxon>
        <taxon>Pilibacter</taxon>
    </lineage>
</organism>
<proteinExistence type="predicted"/>
<accession>A0A1T4LBX2</accession>
<feature type="transmembrane region" description="Helical" evidence="1">
    <location>
        <begin position="193"/>
        <end position="213"/>
    </location>
</feature>
<name>A0A1T4LBX2_9ENTE</name>
<keyword evidence="1" id="KW-1133">Transmembrane helix</keyword>
<evidence type="ECO:0000313" key="2">
    <source>
        <dbReference type="EMBL" id="SJZ52004.1"/>
    </source>
</evidence>
<feature type="transmembrane region" description="Helical" evidence="1">
    <location>
        <begin position="21"/>
        <end position="39"/>
    </location>
</feature>
<gene>
    <name evidence="2" type="ORF">SAMN02745116_00601</name>
</gene>
<sequence>MITQITMIREIYSNVNILRSICQVPYGMFLFLSYLLLEYVERENLRNLIILSLLSILGQRFVSMKNARGVMSIEKKTGEDFFFYQAQNIKVTQVLSEKSRAFLFFSSVKMFYLLVFIAFSFRTLLECCSFLLIVAITILNNYKLSSYSLYLLPKQENNIKYNDQKKLNGYLYYVSSLSVIPLPMLWLQSMTSMVFLISCIIWIVLGNVFLFILHRRIEKALSWQRFIEETRTFSYKNLNGYEVFIFSILLFLVIYLFREKFISYVCYVFIWFYGLINILVVTKKE</sequence>
<feature type="transmembrane region" description="Helical" evidence="1">
    <location>
        <begin position="234"/>
        <end position="255"/>
    </location>
</feature>
<evidence type="ECO:0000256" key="1">
    <source>
        <dbReference type="SAM" id="Phobius"/>
    </source>
</evidence>
<evidence type="ECO:0000313" key="3">
    <source>
        <dbReference type="Proteomes" id="UP000190328"/>
    </source>
</evidence>
<feature type="transmembrane region" description="Helical" evidence="1">
    <location>
        <begin position="102"/>
        <end position="124"/>
    </location>
</feature>
<protein>
    <submittedName>
        <fullName evidence="2">Uncharacterized protein</fullName>
    </submittedName>
</protein>
<keyword evidence="1" id="KW-0472">Membrane</keyword>
<feature type="transmembrane region" description="Helical" evidence="1">
    <location>
        <begin position="261"/>
        <end position="281"/>
    </location>
</feature>
<dbReference type="AlphaFoldDB" id="A0A1T4LBX2"/>